<name>A0A150JM41_9EURY</name>
<proteinExistence type="predicted"/>
<gene>
    <name evidence="1" type="ORF">APG09_00353</name>
</gene>
<accession>A0A150JM41</accession>
<reference evidence="1" key="1">
    <citation type="journal article" date="2016" name="ISME J.">
        <title>Chasing the elusive Euryarchaeota class WSA2: genomes reveal a uniquely fastidious methyl-reducing methanogen.</title>
        <authorList>
            <person name="Nobu M.K."/>
            <person name="Narihiro T."/>
            <person name="Kuroda K."/>
            <person name="Mei R."/>
            <person name="Liu W.T."/>
        </authorList>
    </citation>
    <scope>NUCLEOTIDE SEQUENCE [LARGE SCALE GENOMIC DNA]</scope>
    <source>
        <strain evidence="1">ADurb1213_Bin02801</strain>
    </source>
</reference>
<comment type="caution">
    <text evidence="1">The sequence shown here is derived from an EMBL/GenBank/DDBJ whole genome shotgun (WGS) entry which is preliminary data.</text>
</comment>
<dbReference type="EMBL" id="LNJE01000003">
    <property type="protein sequence ID" value="KYC58333.1"/>
    <property type="molecule type" value="Genomic_DNA"/>
</dbReference>
<protein>
    <submittedName>
        <fullName evidence="1">Uncharacterized protein</fullName>
    </submittedName>
</protein>
<organism evidence="1">
    <name type="scientific">Candidatus Methanofastidiosum methylothiophilum</name>
    <dbReference type="NCBI Taxonomy" id="1705564"/>
    <lineage>
        <taxon>Archaea</taxon>
        <taxon>Methanobacteriati</taxon>
        <taxon>Methanobacteriota</taxon>
        <taxon>Stenosarchaea group</taxon>
        <taxon>Candidatus Methanofastidiosia</taxon>
        <taxon>Candidatus Methanofastidiosales</taxon>
        <taxon>Candidatus Methanofastidiosaceae</taxon>
        <taxon>Candidatus Methanofastidiosum</taxon>
    </lineage>
</organism>
<evidence type="ECO:0000313" key="1">
    <source>
        <dbReference type="EMBL" id="KYC58333.1"/>
    </source>
</evidence>
<sequence length="53" mass="6320">MCNALIEYINLLVNKHILVKMDMKLKLSLLTRFDINEHKFRALNIKIIPLGYY</sequence>
<dbReference type="AlphaFoldDB" id="A0A150JM41"/>